<protein>
    <submittedName>
        <fullName evidence="3">L-fuculose phosphate aldolase</fullName>
        <ecNumber evidence="3">4.1.2.17</ecNumber>
    </submittedName>
</protein>
<dbReference type="InterPro" id="IPR051017">
    <property type="entry name" value="Aldolase-II_Adducin_sf"/>
</dbReference>
<dbReference type="Gene3D" id="3.40.225.10">
    <property type="entry name" value="Class II aldolase/adducin N-terminal domain"/>
    <property type="match status" value="1"/>
</dbReference>
<evidence type="ECO:0000256" key="1">
    <source>
        <dbReference type="ARBA" id="ARBA00037961"/>
    </source>
</evidence>
<keyword evidence="3" id="KW-0456">Lyase</keyword>
<dbReference type="SMART" id="SM01007">
    <property type="entry name" value="Aldolase_II"/>
    <property type="match status" value="1"/>
</dbReference>
<evidence type="ECO:0000259" key="2">
    <source>
        <dbReference type="SMART" id="SM01007"/>
    </source>
</evidence>
<dbReference type="Proteomes" id="UP000674425">
    <property type="component" value="Unassembled WGS sequence"/>
</dbReference>
<comment type="similarity">
    <text evidence="1">Belongs to the aldolase class II family.</text>
</comment>
<name>A0ABM8T5I2_9BURK</name>
<proteinExistence type="inferred from homology"/>
<dbReference type="EC" id="4.1.2.17" evidence="3"/>
<evidence type="ECO:0000313" key="4">
    <source>
        <dbReference type="Proteomes" id="UP000674425"/>
    </source>
</evidence>
<organism evidence="3 4">
    <name type="scientific">Paraburkholderia aspalathi</name>
    <dbReference type="NCBI Taxonomy" id="1324617"/>
    <lineage>
        <taxon>Bacteria</taxon>
        <taxon>Pseudomonadati</taxon>
        <taxon>Pseudomonadota</taxon>
        <taxon>Betaproteobacteria</taxon>
        <taxon>Burkholderiales</taxon>
        <taxon>Burkholderiaceae</taxon>
        <taxon>Paraburkholderia</taxon>
    </lineage>
</organism>
<comment type="caution">
    <text evidence="3">The sequence shown here is derived from an EMBL/GenBank/DDBJ whole genome shotgun (WGS) entry which is preliminary data.</text>
</comment>
<gene>
    <name evidence="3" type="primary">fucA_2</name>
    <name evidence="3" type="ORF">R69658_07496</name>
</gene>
<dbReference type="SUPFAM" id="SSF53639">
    <property type="entry name" value="AraD/HMP-PK domain-like"/>
    <property type="match status" value="1"/>
</dbReference>
<keyword evidence="4" id="KW-1185">Reference proteome</keyword>
<dbReference type="NCBIfam" id="NF005451">
    <property type="entry name" value="PRK07044.1"/>
    <property type="match status" value="1"/>
</dbReference>
<dbReference type="InterPro" id="IPR036409">
    <property type="entry name" value="Aldolase_II/adducin_N_sf"/>
</dbReference>
<dbReference type="RefSeq" id="WP_200622479.1">
    <property type="nucleotide sequence ID" value="NZ_CAJNAU010000148.1"/>
</dbReference>
<evidence type="ECO:0000313" key="3">
    <source>
        <dbReference type="EMBL" id="CAE6858308.1"/>
    </source>
</evidence>
<dbReference type="PANTHER" id="PTHR10672">
    <property type="entry name" value="ADDUCIN"/>
    <property type="match status" value="1"/>
</dbReference>
<dbReference type="PANTHER" id="PTHR10672:SF3">
    <property type="entry name" value="PROTEIN HU-LI TAI SHAO"/>
    <property type="match status" value="1"/>
</dbReference>
<dbReference type="InterPro" id="IPR001303">
    <property type="entry name" value="Aldolase_II/adducin_N"/>
</dbReference>
<dbReference type="GO" id="GO:0008738">
    <property type="term" value="F:L-fuculose-phosphate aldolase activity"/>
    <property type="evidence" value="ECO:0007669"/>
    <property type="project" value="UniProtKB-EC"/>
</dbReference>
<dbReference type="Pfam" id="PF00596">
    <property type="entry name" value="Aldolase_II"/>
    <property type="match status" value="1"/>
</dbReference>
<reference evidence="3 4" key="1">
    <citation type="submission" date="2021-02" db="EMBL/GenBank/DDBJ databases">
        <authorList>
            <person name="Vanwijnsberghe S."/>
        </authorList>
    </citation>
    <scope>NUCLEOTIDE SEQUENCE [LARGE SCALE GENOMIC DNA]</scope>
    <source>
        <strain evidence="3 4">R-69658</strain>
    </source>
</reference>
<sequence length="258" mass="28677">MHYTETVLEAKKMAYSDAEWVARAELACAYRQFYRLGWHELIYNHISLRVPGEPGHFLINPFGLMYNEVCASNLVKIDIDGNIIGTSDYPINPAGFVVHSAVHRVRHDANCVMHTHTTSGMAVAGMEDGLLPVSFPAMFFTDTVAYHEFEGITLDDDERERLASNLGERNVMILRNHGLLSCGVNVAAAFSELYNLQRACDVQVAMLSMGGAIHNPGTGIAKRVTLQFNKVARQGSQNDLMFTAVFRNILRTDPDLLS</sequence>
<feature type="domain" description="Class II aldolase/adducin N-terminal" evidence="2">
    <location>
        <begin position="24"/>
        <end position="204"/>
    </location>
</feature>
<dbReference type="EMBL" id="CAJNAU010000148">
    <property type="protein sequence ID" value="CAE6858308.1"/>
    <property type="molecule type" value="Genomic_DNA"/>
</dbReference>
<accession>A0ABM8T5I2</accession>